<dbReference type="InterPro" id="IPR001543">
    <property type="entry name" value="FliN-like_C"/>
</dbReference>
<sequence length="510" mass="52971">MTDSLRMIYPLDEPTTEDEAIADPHAAGERACATEPAASSGDGVRSEARRTASATPAVVETATATAALTAHAAASGETQNARIAPLLIPAVTRTAARITRTVCDTRLAGHLRTTLGITEWQAALTSTRSFDATYVDPGIVDLTLASPVDGAPVSLHLALDLHAYPALSIAAWPDSDALSAKPPADAALRQAVAGVVLEPLLTRLGSAGFKDLRVADVRRGRLDDTRPLRELTARTHAAPPVIAPVIALSFVLAGRRYQAALRAPAACYDLLDRLLHTGAAAQASSTASVAGATAAIAVATVNTDPRAAFESDDQSAHPTVDLDVPGSLILGVKRLPVDTLHALEPGDVLLRATFPSLDAALPGTSHDSSSAPRARLRAVAAWGTPGLTRVCAAVEIDGQSLVIVKEPNMSEELDPASADAGLAIDDPADPIRIGELELPVQFEIDTVALPLAQLSALGPGYVLELPVPAADAQLRLVAHGQTIGYGELVTVGEHLGIRIIRMAHRHGPIQ</sequence>
<feature type="domain" description="Flagellar motor switch protein FliN-like C-terminal" evidence="3">
    <location>
        <begin position="433"/>
        <end position="502"/>
    </location>
</feature>
<comment type="caution">
    <text evidence="4">The sequence shown here is derived from an EMBL/GenBank/DDBJ whole genome shotgun (WGS) entry which is preliminary data.</text>
</comment>
<evidence type="ECO:0000259" key="3">
    <source>
        <dbReference type="Pfam" id="PF01052"/>
    </source>
</evidence>
<evidence type="ECO:0000313" key="5">
    <source>
        <dbReference type="Proteomes" id="UP001629367"/>
    </source>
</evidence>
<evidence type="ECO:0000256" key="2">
    <source>
        <dbReference type="SAM" id="MobiDB-lite"/>
    </source>
</evidence>
<evidence type="ECO:0000256" key="1">
    <source>
        <dbReference type="ARBA" id="ARBA00009226"/>
    </source>
</evidence>
<name>A0ABW9DAE9_9BURK</name>
<comment type="similarity">
    <text evidence="1">Belongs to the FliN/MopA/SpaO family.</text>
</comment>
<dbReference type="Gene3D" id="2.30.330.10">
    <property type="entry name" value="SpoA-like"/>
    <property type="match status" value="1"/>
</dbReference>
<dbReference type="InterPro" id="IPR013385">
    <property type="entry name" value="T3SS_SpaO/YscQ/SpaO"/>
</dbReference>
<gene>
    <name evidence="4" type="primary">sctQ</name>
    <name evidence="4" type="ORF">PQQ68_16240</name>
</gene>
<feature type="region of interest" description="Disordered" evidence="2">
    <location>
        <begin position="26"/>
        <end position="57"/>
    </location>
</feature>
<dbReference type="Pfam" id="PF01052">
    <property type="entry name" value="FliMN_C"/>
    <property type="match status" value="1"/>
</dbReference>
<dbReference type="InterPro" id="IPR036429">
    <property type="entry name" value="SpoA-like_sf"/>
</dbReference>
<evidence type="ECO:0000313" key="4">
    <source>
        <dbReference type="EMBL" id="MFM0594572.1"/>
    </source>
</evidence>
<dbReference type="PANTHER" id="PTHR30034">
    <property type="entry name" value="FLAGELLAR MOTOR SWITCH PROTEIN FLIM"/>
    <property type="match status" value="1"/>
</dbReference>
<dbReference type="PANTHER" id="PTHR30034:SF6">
    <property type="entry name" value="YOP PROTEINS TRANSLOCATION PROTEIN Q"/>
    <property type="match status" value="1"/>
</dbReference>
<proteinExistence type="inferred from homology"/>
<protein>
    <submittedName>
        <fullName evidence="4">Type III secretion system cytoplasmic ring protein SctQ</fullName>
    </submittedName>
</protein>
<reference evidence="4 5" key="1">
    <citation type="journal article" date="2024" name="Chem. Sci.">
        <title>Discovery of megapolipeptins by genome mining of a Burkholderiales bacteria collection.</title>
        <authorList>
            <person name="Paulo B.S."/>
            <person name="Recchia M.J.J."/>
            <person name="Lee S."/>
            <person name="Fergusson C.H."/>
            <person name="Romanowski S.B."/>
            <person name="Hernandez A."/>
            <person name="Krull N."/>
            <person name="Liu D.Y."/>
            <person name="Cavanagh H."/>
            <person name="Bos A."/>
            <person name="Gray C.A."/>
            <person name="Murphy B.T."/>
            <person name="Linington R.G."/>
            <person name="Eustaquio A.S."/>
        </authorList>
    </citation>
    <scope>NUCLEOTIDE SEQUENCE [LARGE SCALE GENOMIC DNA]</scope>
    <source>
        <strain evidence="4 5">RL17-335-BIF-A</strain>
    </source>
</reference>
<keyword evidence="5" id="KW-1185">Reference proteome</keyword>
<dbReference type="SUPFAM" id="SSF101801">
    <property type="entry name" value="Surface presentation of antigens (SPOA)"/>
    <property type="match status" value="1"/>
</dbReference>
<accession>A0ABW9DAE9</accession>
<dbReference type="EMBL" id="JAQQBZ010000010">
    <property type="protein sequence ID" value="MFM0594572.1"/>
    <property type="molecule type" value="Genomic_DNA"/>
</dbReference>
<dbReference type="Proteomes" id="UP001629367">
    <property type="component" value="Unassembled WGS sequence"/>
</dbReference>
<dbReference type="NCBIfam" id="TIGR02551">
    <property type="entry name" value="SpaO_YscQ"/>
    <property type="match status" value="1"/>
</dbReference>
<organism evidence="4 5">
    <name type="scientific">Paraburkholderia dilworthii</name>
    <dbReference type="NCBI Taxonomy" id="948106"/>
    <lineage>
        <taxon>Bacteria</taxon>
        <taxon>Pseudomonadati</taxon>
        <taxon>Pseudomonadota</taxon>
        <taxon>Betaproteobacteria</taxon>
        <taxon>Burkholderiales</taxon>
        <taxon>Burkholderiaceae</taxon>
        <taxon>Paraburkholderia</taxon>
    </lineage>
</organism>